<dbReference type="GO" id="GO:0020037">
    <property type="term" value="F:heme binding"/>
    <property type="evidence" value="ECO:0007669"/>
    <property type="project" value="InterPro"/>
</dbReference>
<keyword evidence="4" id="KW-0249">Electron transport</keyword>
<keyword evidence="9" id="KW-1185">Reference proteome</keyword>
<dbReference type="GO" id="GO:0005506">
    <property type="term" value="F:iron ion binding"/>
    <property type="evidence" value="ECO:0007669"/>
    <property type="project" value="InterPro"/>
</dbReference>
<dbReference type="GO" id="GO:0009055">
    <property type="term" value="F:electron transfer activity"/>
    <property type="evidence" value="ECO:0007669"/>
    <property type="project" value="InterPro"/>
</dbReference>
<dbReference type="Gene3D" id="1.10.760.10">
    <property type="entry name" value="Cytochrome c-like domain"/>
    <property type="match status" value="1"/>
</dbReference>
<evidence type="ECO:0000256" key="2">
    <source>
        <dbReference type="ARBA" id="ARBA00022617"/>
    </source>
</evidence>
<proteinExistence type="predicted"/>
<keyword evidence="5 6" id="KW-0408">Iron</keyword>
<dbReference type="AlphaFoldDB" id="M7CT73"/>
<dbReference type="PATRIC" id="fig|1288826.3.peg.2348"/>
<keyword evidence="2 6" id="KW-0349">Heme</keyword>
<dbReference type="Pfam" id="PF13442">
    <property type="entry name" value="Cytochrome_CBB3"/>
    <property type="match status" value="1"/>
</dbReference>
<dbReference type="InterPro" id="IPR009056">
    <property type="entry name" value="Cyt_c-like_dom"/>
</dbReference>
<gene>
    <name evidence="8" type="ORF">MSNKSG1_11878</name>
</gene>
<evidence type="ECO:0000256" key="6">
    <source>
        <dbReference type="PROSITE-ProRule" id="PRU00433"/>
    </source>
</evidence>
<protein>
    <submittedName>
        <fullName evidence="8">Cytochrome c protein</fullName>
    </submittedName>
</protein>
<comment type="caution">
    <text evidence="8">The sequence shown here is derived from an EMBL/GenBank/DDBJ whole genome shotgun (WGS) entry which is preliminary data.</text>
</comment>
<dbReference type="SUPFAM" id="SSF46626">
    <property type="entry name" value="Cytochrome c"/>
    <property type="match status" value="1"/>
</dbReference>
<organism evidence="8 9">
    <name type="scientific">Marinobacter santoriniensis NKSG1</name>
    <dbReference type="NCBI Taxonomy" id="1288826"/>
    <lineage>
        <taxon>Bacteria</taxon>
        <taxon>Pseudomonadati</taxon>
        <taxon>Pseudomonadota</taxon>
        <taxon>Gammaproteobacteria</taxon>
        <taxon>Pseudomonadales</taxon>
        <taxon>Marinobacteraceae</taxon>
        <taxon>Marinobacter</taxon>
    </lineage>
</organism>
<dbReference type="InterPro" id="IPR008168">
    <property type="entry name" value="Cyt_C_IC"/>
</dbReference>
<sequence length="101" mass="10267">MLPALMLSVTGHAVADSLAQQGRAVFTQEAQPSCTVCHTLSDAGSTGTIGPNLDELKPSEERVRQAVTGGVGIMPAFGESLTKDQIAAVAHYVATVSGAGD</sequence>
<keyword evidence="3 6" id="KW-0479">Metal-binding</keyword>
<evidence type="ECO:0000313" key="9">
    <source>
        <dbReference type="Proteomes" id="UP000011960"/>
    </source>
</evidence>
<dbReference type="Proteomes" id="UP000011960">
    <property type="component" value="Unassembled WGS sequence"/>
</dbReference>
<dbReference type="PROSITE" id="PS51007">
    <property type="entry name" value="CYTC"/>
    <property type="match status" value="1"/>
</dbReference>
<dbReference type="InterPro" id="IPR036909">
    <property type="entry name" value="Cyt_c-like_dom_sf"/>
</dbReference>
<evidence type="ECO:0000256" key="3">
    <source>
        <dbReference type="ARBA" id="ARBA00022723"/>
    </source>
</evidence>
<evidence type="ECO:0000259" key="7">
    <source>
        <dbReference type="PROSITE" id="PS51007"/>
    </source>
</evidence>
<name>M7CT73_9GAMM</name>
<dbReference type="PRINTS" id="PR00605">
    <property type="entry name" value="CYTCHROMECIC"/>
</dbReference>
<evidence type="ECO:0000256" key="4">
    <source>
        <dbReference type="ARBA" id="ARBA00022982"/>
    </source>
</evidence>
<evidence type="ECO:0000256" key="5">
    <source>
        <dbReference type="ARBA" id="ARBA00023004"/>
    </source>
</evidence>
<dbReference type="eggNOG" id="COG2010">
    <property type="taxonomic scope" value="Bacteria"/>
</dbReference>
<dbReference type="STRING" id="1288826.MSNKSG1_11878"/>
<accession>M7CT73</accession>
<dbReference type="EMBL" id="APAT01000016">
    <property type="protein sequence ID" value="EMP55345.1"/>
    <property type="molecule type" value="Genomic_DNA"/>
</dbReference>
<reference evidence="8 9" key="1">
    <citation type="journal article" date="2013" name="Genome Announc.">
        <title>Genome Sequence of Hydrothermal Arsenic-Respiring Bacterium Marinobacter santoriniensis NKSG1T.</title>
        <authorList>
            <person name="Handley K.M."/>
            <person name="Upton M."/>
            <person name="Beatson S.A."/>
            <person name="Hery M."/>
            <person name="Lloyd J.R."/>
        </authorList>
    </citation>
    <scope>NUCLEOTIDE SEQUENCE [LARGE SCALE GENOMIC DNA]</scope>
    <source>
        <strain evidence="8 9">NKSG1</strain>
    </source>
</reference>
<feature type="domain" description="Cytochrome c" evidence="7">
    <location>
        <begin position="17"/>
        <end position="97"/>
    </location>
</feature>
<keyword evidence="1" id="KW-0813">Transport</keyword>
<evidence type="ECO:0000256" key="1">
    <source>
        <dbReference type="ARBA" id="ARBA00022448"/>
    </source>
</evidence>
<evidence type="ECO:0000313" key="8">
    <source>
        <dbReference type="EMBL" id="EMP55345.1"/>
    </source>
</evidence>